<organism evidence="1">
    <name type="scientific">marine sediment metagenome</name>
    <dbReference type="NCBI Taxonomy" id="412755"/>
    <lineage>
        <taxon>unclassified sequences</taxon>
        <taxon>metagenomes</taxon>
        <taxon>ecological metagenomes</taxon>
    </lineage>
</organism>
<feature type="non-terminal residue" evidence="1">
    <location>
        <position position="21"/>
    </location>
</feature>
<protein>
    <submittedName>
        <fullName evidence="1">Uncharacterized protein</fullName>
    </submittedName>
</protein>
<proteinExistence type="predicted"/>
<dbReference type="AlphaFoldDB" id="A0A0F9G3R9"/>
<comment type="caution">
    <text evidence="1">The sequence shown here is derived from an EMBL/GenBank/DDBJ whole genome shotgun (WGS) entry which is preliminary data.</text>
</comment>
<gene>
    <name evidence="1" type="ORF">LCGC14_1957930</name>
</gene>
<dbReference type="EMBL" id="LAZR01021496">
    <property type="protein sequence ID" value="KKL85121.1"/>
    <property type="molecule type" value="Genomic_DNA"/>
</dbReference>
<name>A0A0F9G3R9_9ZZZZ</name>
<reference evidence="1" key="1">
    <citation type="journal article" date="2015" name="Nature">
        <title>Complex archaea that bridge the gap between prokaryotes and eukaryotes.</title>
        <authorList>
            <person name="Spang A."/>
            <person name="Saw J.H."/>
            <person name="Jorgensen S.L."/>
            <person name="Zaremba-Niedzwiedzka K."/>
            <person name="Martijn J."/>
            <person name="Lind A.E."/>
            <person name="van Eijk R."/>
            <person name="Schleper C."/>
            <person name="Guy L."/>
            <person name="Ettema T.J."/>
        </authorList>
    </citation>
    <scope>NUCLEOTIDE SEQUENCE</scope>
</reference>
<sequence length="21" mass="2155">MGKKTDVPGVGKVEAYMCPSG</sequence>
<evidence type="ECO:0000313" key="1">
    <source>
        <dbReference type="EMBL" id="KKL85121.1"/>
    </source>
</evidence>
<accession>A0A0F9G3R9</accession>